<name>A0A918JXI7_9FLAO</name>
<dbReference type="PROSITE" id="PS51819">
    <property type="entry name" value="VOC"/>
    <property type="match status" value="1"/>
</dbReference>
<dbReference type="Proteomes" id="UP000601108">
    <property type="component" value="Unassembled WGS sequence"/>
</dbReference>
<dbReference type="SUPFAM" id="SSF159888">
    <property type="entry name" value="YdhG-like"/>
    <property type="match status" value="1"/>
</dbReference>
<organism evidence="2 3">
    <name type="scientific">Aquimarina muelleri</name>
    <dbReference type="NCBI Taxonomy" id="279356"/>
    <lineage>
        <taxon>Bacteria</taxon>
        <taxon>Pseudomonadati</taxon>
        <taxon>Bacteroidota</taxon>
        <taxon>Flavobacteriia</taxon>
        <taxon>Flavobacteriales</taxon>
        <taxon>Flavobacteriaceae</taxon>
        <taxon>Aquimarina</taxon>
    </lineage>
</organism>
<sequence length="245" mass="28772">MKTINQFIADKIKEEYHPIFTQFRDLINAKFSLLKEEMRGGTEKYYGIPVYRYNRIIISVSPTLKGITFSFTDGKKFKDKYKLLEGVGNKSLNLRISDSKDYKDEILEYYIIQAIELDSKKTKMKTSILRIVPNVYSNNMEVSKKFYTKFLDMKLVMDMEWLLTFASKENPKAQISIFQNDKNKPLDNKAIFLSMEVSDIDQWYERAKAQNIEIVYPITTEPWGVKRFFIKEPNGATINLLSHCM</sequence>
<gene>
    <name evidence="2" type="ORF">GCM10007384_29950</name>
</gene>
<dbReference type="RefSeq" id="WP_229809282.1">
    <property type="nucleotide sequence ID" value="NZ_BMWS01000022.1"/>
</dbReference>
<dbReference type="Gene3D" id="3.10.180.10">
    <property type="entry name" value="2,3-Dihydroxybiphenyl 1,2-Dioxygenase, domain 1"/>
    <property type="match status" value="1"/>
</dbReference>
<dbReference type="InterPro" id="IPR037523">
    <property type="entry name" value="VOC_core"/>
</dbReference>
<dbReference type="InterPro" id="IPR029068">
    <property type="entry name" value="Glyas_Bleomycin-R_OHBP_Dase"/>
</dbReference>
<protein>
    <recommendedName>
        <fullName evidence="1">VOC domain-containing protein</fullName>
    </recommendedName>
</protein>
<evidence type="ECO:0000259" key="1">
    <source>
        <dbReference type="PROSITE" id="PS51819"/>
    </source>
</evidence>
<comment type="caution">
    <text evidence="2">The sequence shown here is derived from an EMBL/GenBank/DDBJ whole genome shotgun (WGS) entry which is preliminary data.</text>
</comment>
<keyword evidence="3" id="KW-1185">Reference proteome</keyword>
<reference evidence="2 3" key="1">
    <citation type="journal article" date="2014" name="Int. J. Syst. Evol. Microbiol.">
        <title>Complete genome sequence of Corynebacterium casei LMG S-19264T (=DSM 44701T), isolated from a smear-ripened cheese.</title>
        <authorList>
            <consortium name="US DOE Joint Genome Institute (JGI-PGF)"/>
            <person name="Walter F."/>
            <person name="Albersmeier A."/>
            <person name="Kalinowski J."/>
            <person name="Ruckert C."/>
        </authorList>
    </citation>
    <scope>NUCLEOTIDE SEQUENCE [LARGE SCALE GENOMIC DNA]</scope>
    <source>
        <strain evidence="2 3">KCTC 12285</strain>
    </source>
</reference>
<dbReference type="Pfam" id="PF00903">
    <property type="entry name" value="Glyoxalase"/>
    <property type="match status" value="1"/>
</dbReference>
<dbReference type="InterPro" id="IPR004360">
    <property type="entry name" value="Glyas_Fos-R_dOase_dom"/>
</dbReference>
<evidence type="ECO:0000313" key="2">
    <source>
        <dbReference type="EMBL" id="GGX26779.1"/>
    </source>
</evidence>
<dbReference type="EMBL" id="BMWS01000022">
    <property type="protein sequence ID" value="GGX26779.1"/>
    <property type="molecule type" value="Genomic_DNA"/>
</dbReference>
<proteinExistence type="predicted"/>
<dbReference type="AlphaFoldDB" id="A0A918JXI7"/>
<evidence type="ECO:0000313" key="3">
    <source>
        <dbReference type="Proteomes" id="UP000601108"/>
    </source>
</evidence>
<accession>A0A918JXI7</accession>
<dbReference type="SUPFAM" id="SSF54593">
    <property type="entry name" value="Glyoxalase/Bleomycin resistance protein/Dihydroxybiphenyl dioxygenase"/>
    <property type="match status" value="1"/>
</dbReference>
<feature type="domain" description="VOC" evidence="1">
    <location>
        <begin position="127"/>
        <end position="243"/>
    </location>
</feature>